<dbReference type="Proteomes" id="UP000249464">
    <property type="component" value="Unassembled WGS sequence"/>
</dbReference>
<proteinExistence type="predicted"/>
<dbReference type="AlphaFoldDB" id="A0A2X0MFV3"/>
<evidence type="ECO:0000313" key="3">
    <source>
        <dbReference type="Proteomes" id="UP000249464"/>
    </source>
</evidence>
<protein>
    <submittedName>
        <fullName evidence="2">BQ5605_C035g11379 protein</fullName>
    </submittedName>
</protein>
<feature type="region of interest" description="Disordered" evidence="1">
    <location>
        <begin position="108"/>
        <end position="141"/>
    </location>
</feature>
<organism evidence="2 3">
    <name type="scientific">Microbotryum silenes-dioicae</name>
    <dbReference type="NCBI Taxonomy" id="796604"/>
    <lineage>
        <taxon>Eukaryota</taxon>
        <taxon>Fungi</taxon>
        <taxon>Dikarya</taxon>
        <taxon>Basidiomycota</taxon>
        <taxon>Pucciniomycotina</taxon>
        <taxon>Microbotryomycetes</taxon>
        <taxon>Microbotryales</taxon>
        <taxon>Microbotryaceae</taxon>
        <taxon>Microbotryum</taxon>
    </lineage>
</organism>
<accession>A0A2X0MFV3</accession>
<dbReference type="EMBL" id="FQNC01000064">
    <property type="protein sequence ID" value="SGY97054.1"/>
    <property type="molecule type" value="Genomic_DNA"/>
</dbReference>
<reference evidence="2 3" key="1">
    <citation type="submission" date="2016-11" db="EMBL/GenBank/DDBJ databases">
        <authorList>
            <person name="Jaros S."/>
            <person name="Januszkiewicz K."/>
            <person name="Wedrychowicz H."/>
        </authorList>
    </citation>
    <scope>NUCLEOTIDE SEQUENCE [LARGE SCALE GENOMIC DNA]</scope>
</reference>
<feature type="region of interest" description="Disordered" evidence="1">
    <location>
        <begin position="193"/>
        <end position="247"/>
    </location>
</feature>
<keyword evidence="3" id="KW-1185">Reference proteome</keyword>
<feature type="compositionally biased region" description="Basic and acidic residues" evidence="1">
    <location>
        <begin position="195"/>
        <end position="204"/>
    </location>
</feature>
<name>A0A2X0MFV3_9BASI</name>
<feature type="region of interest" description="Disordered" evidence="1">
    <location>
        <begin position="255"/>
        <end position="274"/>
    </location>
</feature>
<evidence type="ECO:0000313" key="2">
    <source>
        <dbReference type="EMBL" id="SGY97054.1"/>
    </source>
</evidence>
<feature type="compositionally biased region" description="Polar residues" evidence="1">
    <location>
        <begin position="219"/>
        <end position="239"/>
    </location>
</feature>
<sequence length="540" mass="59035">MSIPDSTQNPANKLKIAPRRASARSQCSLLCLIDTMVLGWDGEKLIIAGILAGGDYIPGGLPSVAFNKAFDTYKECLSRKFWEGQELGVVLGRFRAIKKKDEGERFNKFDCAGDQAPPSDHSRKSPGEQIFPKGTQVAPAPRSQTLFEVPPDASAPPSEWFFGNSVYQSARAQNAKTPARQFLCQPRESIASLKSTKDAIKKPGPEPTRAAAPPVEPTHTATSTQAKPAQAKKSSTSKLTLAGKEYSRRTRRCDFTKSLREQLPPSPDGKRKHRSAEFFSDLMRVQVVIRSIEAKVYQPCVRNYVTLFTDNDWKNIAAFKFEIELRKRVTGVFSGLHLDPDYSTKAKHKDQGSFTTNTPIDPVNISPDTHRAYAAGYAKAASPQGGPRFAGATGALMTAVDKTRAAGLTLGAHPQFGVHYENVVSLIVRAIITMFAARVGYRDHCSEAMESRLEFIYILLNSSLASIPEGMMWGGNYDAERFAGAITNRTATLSGSYQPRASSSCRGCLLTRCADSRVSHHPLHAAINSSDPNKSACCLR</sequence>
<evidence type="ECO:0000256" key="1">
    <source>
        <dbReference type="SAM" id="MobiDB-lite"/>
    </source>
</evidence>
<gene>
    <name evidence="2" type="primary">BQ5605_C035g11379</name>
    <name evidence="2" type="ORF">BQ5605_C035G11379</name>
</gene>
<dbReference type="STRING" id="796604.A0A2X0MFV3"/>